<organism evidence="2 3">
    <name type="scientific">Marinoscillum furvescens DSM 4134</name>
    <dbReference type="NCBI Taxonomy" id="1122208"/>
    <lineage>
        <taxon>Bacteria</taxon>
        <taxon>Pseudomonadati</taxon>
        <taxon>Bacteroidota</taxon>
        <taxon>Cytophagia</taxon>
        <taxon>Cytophagales</taxon>
        <taxon>Reichenbachiellaceae</taxon>
        <taxon>Marinoscillum</taxon>
    </lineage>
</organism>
<protein>
    <submittedName>
        <fullName evidence="2">Uncharacterized protein (DUF2384 family)</fullName>
    </submittedName>
</protein>
<dbReference type="EMBL" id="QREG01000003">
    <property type="protein sequence ID" value="REE01757.1"/>
    <property type="molecule type" value="Genomic_DNA"/>
</dbReference>
<dbReference type="InterPro" id="IPR024467">
    <property type="entry name" value="Xre/MbcA/ParS-like_toxin-bd"/>
</dbReference>
<name>A0A3D9L6G8_MARFU</name>
<sequence length="138" mass="15740">MAKYSQQPDPVNILSEPTVAYGQVSFYTLAAKATSKSYIKYLLGFTKMTVEELIELLPVSIDTYKRKKVFQPPVTEKILEIEEVYREGLDAFGEGFYQWMQTPNITFGNVPPKKLLQNSFGIRMLLQQIGRMQHGVLA</sequence>
<evidence type="ECO:0000259" key="1">
    <source>
        <dbReference type="Pfam" id="PF09722"/>
    </source>
</evidence>
<comment type="caution">
    <text evidence="2">The sequence shown here is derived from an EMBL/GenBank/DDBJ whole genome shotgun (WGS) entry which is preliminary data.</text>
</comment>
<dbReference type="AlphaFoldDB" id="A0A3D9L6G8"/>
<keyword evidence="3" id="KW-1185">Reference proteome</keyword>
<accession>A0A3D9L6G8</accession>
<gene>
    <name evidence="2" type="ORF">C7460_103274</name>
</gene>
<evidence type="ECO:0000313" key="3">
    <source>
        <dbReference type="Proteomes" id="UP000256779"/>
    </source>
</evidence>
<dbReference type="Proteomes" id="UP000256779">
    <property type="component" value="Unassembled WGS sequence"/>
</dbReference>
<dbReference type="OrthoDB" id="5770459at2"/>
<dbReference type="RefSeq" id="WP_115867032.1">
    <property type="nucleotide sequence ID" value="NZ_QREG01000003.1"/>
</dbReference>
<evidence type="ECO:0000313" key="2">
    <source>
        <dbReference type="EMBL" id="REE01757.1"/>
    </source>
</evidence>
<proteinExistence type="predicted"/>
<feature type="domain" description="Antitoxin Xre/MbcA/ParS-like toxin-binding" evidence="1">
    <location>
        <begin position="94"/>
        <end position="135"/>
    </location>
</feature>
<reference evidence="2 3" key="1">
    <citation type="submission" date="2018-07" db="EMBL/GenBank/DDBJ databases">
        <title>Genomic Encyclopedia of Type Strains, Phase IV (KMG-IV): sequencing the most valuable type-strain genomes for metagenomic binning, comparative biology and taxonomic classification.</title>
        <authorList>
            <person name="Goeker M."/>
        </authorList>
    </citation>
    <scope>NUCLEOTIDE SEQUENCE [LARGE SCALE GENOMIC DNA]</scope>
    <source>
        <strain evidence="2 3">DSM 4134</strain>
    </source>
</reference>
<dbReference type="Pfam" id="PF09722">
    <property type="entry name" value="Xre_MbcA_ParS_C"/>
    <property type="match status" value="1"/>
</dbReference>